<evidence type="ECO:0000313" key="1">
    <source>
        <dbReference type="EMBL" id="KZV88579.1"/>
    </source>
</evidence>
<dbReference type="OrthoDB" id="3271094at2759"/>
<organism evidence="1 2">
    <name type="scientific">Exidia glandulosa HHB12029</name>
    <dbReference type="NCBI Taxonomy" id="1314781"/>
    <lineage>
        <taxon>Eukaryota</taxon>
        <taxon>Fungi</taxon>
        <taxon>Dikarya</taxon>
        <taxon>Basidiomycota</taxon>
        <taxon>Agaricomycotina</taxon>
        <taxon>Agaricomycetes</taxon>
        <taxon>Auriculariales</taxon>
        <taxon>Exidiaceae</taxon>
        <taxon>Exidia</taxon>
    </lineage>
</organism>
<dbReference type="AlphaFoldDB" id="A0A166A5B0"/>
<accession>A0A166A5B0</accession>
<evidence type="ECO:0008006" key="3">
    <source>
        <dbReference type="Google" id="ProtNLM"/>
    </source>
</evidence>
<evidence type="ECO:0000313" key="2">
    <source>
        <dbReference type="Proteomes" id="UP000077266"/>
    </source>
</evidence>
<proteinExistence type="predicted"/>
<reference evidence="1 2" key="1">
    <citation type="journal article" date="2016" name="Mol. Biol. Evol.">
        <title>Comparative Genomics of Early-Diverging Mushroom-Forming Fungi Provides Insights into the Origins of Lignocellulose Decay Capabilities.</title>
        <authorList>
            <person name="Nagy L.G."/>
            <person name="Riley R."/>
            <person name="Tritt A."/>
            <person name="Adam C."/>
            <person name="Daum C."/>
            <person name="Floudas D."/>
            <person name="Sun H."/>
            <person name="Yadav J.S."/>
            <person name="Pangilinan J."/>
            <person name="Larsson K.H."/>
            <person name="Matsuura K."/>
            <person name="Barry K."/>
            <person name="Labutti K."/>
            <person name="Kuo R."/>
            <person name="Ohm R.A."/>
            <person name="Bhattacharya S.S."/>
            <person name="Shirouzu T."/>
            <person name="Yoshinaga Y."/>
            <person name="Martin F.M."/>
            <person name="Grigoriev I.V."/>
            <person name="Hibbett D.S."/>
        </authorList>
    </citation>
    <scope>NUCLEOTIDE SEQUENCE [LARGE SCALE GENOMIC DNA]</scope>
    <source>
        <strain evidence="1 2">HHB12029</strain>
    </source>
</reference>
<dbReference type="InParanoid" id="A0A166A5B0"/>
<dbReference type="PANTHER" id="PTHR38886:SF1">
    <property type="entry name" value="NACHT-NTPASE AND P-LOOP NTPASES N-TERMINAL DOMAIN-CONTAINING PROTEIN"/>
    <property type="match status" value="1"/>
</dbReference>
<dbReference type="EMBL" id="KV426096">
    <property type="protein sequence ID" value="KZV88579.1"/>
    <property type="molecule type" value="Genomic_DNA"/>
</dbReference>
<dbReference type="Proteomes" id="UP000077266">
    <property type="component" value="Unassembled WGS sequence"/>
</dbReference>
<protein>
    <recommendedName>
        <fullName evidence="3">Fungal N-terminal domain-containing protein</fullName>
    </recommendedName>
</protein>
<name>A0A166A5B0_EXIGL</name>
<keyword evidence="2" id="KW-1185">Reference proteome</keyword>
<gene>
    <name evidence="1" type="ORF">EXIGLDRAFT_772549</name>
</gene>
<dbReference type="PANTHER" id="PTHR38886">
    <property type="entry name" value="SESA DOMAIN-CONTAINING PROTEIN"/>
    <property type="match status" value="1"/>
</dbReference>
<sequence>MSVAAFTIGSFGDILAVLQLAWEIRKSLSDAAAASEEIQTLITDINSFRHALDSAHSTLKRAPHVPQSVHNGVAHIMRVCTTLLRQVQAKVSVRQKELVKKHGARIWRGVWAACAWEILGGKADVEKMKRRLLEQTVALQTLLSVLQSDALGQIDKRAEEDHTTMQRMLELLQAFPALMKFDVVPFTFFLRNPSSWCSARAGVTPMTRLTLEVRMLFSQLRKDNNASTHRDFSS</sequence>